<organism evidence="2 3">
    <name type="scientific">Cadophora malorum</name>
    <dbReference type="NCBI Taxonomy" id="108018"/>
    <lineage>
        <taxon>Eukaryota</taxon>
        <taxon>Fungi</taxon>
        <taxon>Dikarya</taxon>
        <taxon>Ascomycota</taxon>
        <taxon>Pezizomycotina</taxon>
        <taxon>Leotiomycetes</taxon>
        <taxon>Helotiales</taxon>
        <taxon>Ploettnerulaceae</taxon>
        <taxon>Cadophora</taxon>
    </lineage>
</organism>
<dbReference type="EMBL" id="JAFJYH010000111">
    <property type="protein sequence ID" value="KAG4419201.1"/>
    <property type="molecule type" value="Genomic_DNA"/>
</dbReference>
<dbReference type="AlphaFoldDB" id="A0A8H7W6B2"/>
<dbReference type="InterPro" id="IPR000210">
    <property type="entry name" value="BTB/POZ_dom"/>
</dbReference>
<dbReference type="PROSITE" id="PS50097">
    <property type="entry name" value="BTB"/>
    <property type="match status" value="1"/>
</dbReference>
<dbReference type="OrthoDB" id="5326346at2759"/>
<sequence length="286" mass="31669">MQVSSKHLTMASPVFKAMLSHGFSEGEALRTQGTAEIPLPDDDPAAMAILLDIIHTRGRSVPRKVSLTLLALLAIGIDKYQLQDASEFYADIWLNSFKDEYGDFVIDNDSDLTSQLMWLTISWIFRNPAIFNLVTANLIRSGPASPDDSAIRMIREEAIAKTYSHVENCIQMYTSPSTCGKSAICPTSDDVKTNRKCDSMVLGSMIQGVSNLLSVWPDPGAPYVFSPGSLKKELDALEIHSVCGLANTQCWMERHSVKQSYYLQGIIESEGLDLEDYCSFVPDQKN</sequence>
<dbReference type="Proteomes" id="UP000664132">
    <property type="component" value="Unassembled WGS sequence"/>
</dbReference>
<dbReference type="Gene3D" id="3.30.710.10">
    <property type="entry name" value="Potassium Channel Kv1.1, Chain A"/>
    <property type="match status" value="1"/>
</dbReference>
<dbReference type="InterPro" id="IPR011333">
    <property type="entry name" value="SKP1/BTB/POZ_sf"/>
</dbReference>
<dbReference type="SUPFAM" id="SSF54695">
    <property type="entry name" value="POZ domain"/>
    <property type="match status" value="1"/>
</dbReference>
<evidence type="ECO:0000313" key="3">
    <source>
        <dbReference type="Proteomes" id="UP000664132"/>
    </source>
</evidence>
<feature type="domain" description="BTB" evidence="1">
    <location>
        <begin position="1"/>
        <end position="63"/>
    </location>
</feature>
<name>A0A8H7W6B2_9HELO</name>
<protein>
    <recommendedName>
        <fullName evidence="1">BTB domain-containing protein</fullName>
    </recommendedName>
</protein>
<gene>
    <name evidence="2" type="ORF">IFR04_007702</name>
</gene>
<reference evidence="2" key="1">
    <citation type="submission" date="2021-02" db="EMBL/GenBank/DDBJ databases">
        <title>Genome sequence Cadophora malorum strain M34.</title>
        <authorList>
            <person name="Stefanovic E."/>
            <person name="Vu D."/>
            <person name="Scully C."/>
            <person name="Dijksterhuis J."/>
            <person name="Roader J."/>
            <person name="Houbraken J."/>
        </authorList>
    </citation>
    <scope>NUCLEOTIDE SEQUENCE</scope>
    <source>
        <strain evidence="2">M34</strain>
    </source>
</reference>
<comment type="caution">
    <text evidence="2">The sequence shown here is derived from an EMBL/GenBank/DDBJ whole genome shotgun (WGS) entry which is preliminary data.</text>
</comment>
<keyword evidence="3" id="KW-1185">Reference proteome</keyword>
<proteinExistence type="predicted"/>
<dbReference type="Pfam" id="PF00651">
    <property type="entry name" value="BTB"/>
    <property type="match status" value="1"/>
</dbReference>
<evidence type="ECO:0000313" key="2">
    <source>
        <dbReference type="EMBL" id="KAG4419201.1"/>
    </source>
</evidence>
<dbReference type="CDD" id="cd18186">
    <property type="entry name" value="BTB_POZ_ZBTB_KLHL-like"/>
    <property type="match status" value="1"/>
</dbReference>
<accession>A0A8H7W6B2</accession>
<evidence type="ECO:0000259" key="1">
    <source>
        <dbReference type="PROSITE" id="PS50097"/>
    </source>
</evidence>